<dbReference type="InterPro" id="IPR019613">
    <property type="entry name" value="DUF4198"/>
</dbReference>
<accession>A0A1H2FDC6</accession>
<sequence length="261" mass="29334">MPKIRTLILCITLTAISFSNAFAHHYWISPETFSPKENTTVKTAFTAAHTFFTNEEIPDVTKFEMFVVNPMGRVFPLAYSRATPEAALADVAISGQGSYIVCAVSTSPGYWSQTKEDWQPGKKNEVPGAIKGWKYVKSIKTFLKCKKSSDSYDDHLGFEIEIIPQKDPSTLKSSDSLPVLVVFRGKPIENTQVSAIYEGFSYNKNKSKSPVETKTNSKGMAIIKLNKPGKWLIFAKHEEYTPKSPLADNENYRAYMMFEVK</sequence>
<dbReference type="AlphaFoldDB" id="A0A1H2FDC6"/>
<name>A0A1H2FDC6_9BACT</name>
<protein>
    <submittedName>
        <fullName evidence="2">Uncharacterized conserved protein, contains GH25 family domain</fullName>
    </submittedName>
</protein>
<dbReference type="Pfam" id="PF10670">
    <property type="entry name" value="DUF4198"/>
    <property type="match status" value="1"/>
</dbReference>
<evidence type="ECO:0000313" key="3">
    <source>
        <dbReference type="Proteomes" id="UP000199608"/>
    </source>
</evidence>
<dbReference type="EMBL" id="FNLL01000004">
    <property type="protein sequence ID" value="SDU05370.1"/>
    <property type="molecule type" value="Genomic_DNA"/>
</dbReference>
<gene>
    <name evidence="2" type="ORF">SAMN04487931_10496</name>
</gene>
<evidence type="ECO:0000313" key="2">
    <source>
        <dbReference type="EMBL" id="SDU05370.1"/>
    </source>
</evidence>
<organism evidence="2 3">
    <name type="scientific">Desulfobacula phenolica</name>
    <dbReference type="NCBI Taxonomy" id="90732"/>
    <lineage>
        <taxon>Bacteria</taxon>
        <taxon>Pseudomonadati</taxon>
        <taxon>Thermodesulfobacteriota</taxon>
        <taxon>Desulfobacteria</taxon>
        <taxon>Desulfobacterales</taxon>
        <taxon>Desulfobacteraceae</taxon>
        <taxon>Desulfobacula</taxon>
    </lineage>
</organism>
<feature type="signal peptide" evidence="1">
    <location>
        <begin position="1"/>
        <end position="23"/>
    </location>
</feature>
<proteinExistence type="predicted"/>
<keyword evidence="3" id="KW-1185">Reference proteome</keyword>
<reference evidence="3" key="1">
    <citation type="submission" date="2016-10" db="EMBL/GenBank/DDBJ databases">
        <authorList>
            <person name="Varghese N."/>
            <person name="Submissions S."/>
        </authorList>
    </citation>
    <scope>NUCLEOTIDE SEQUENCE [LARGE SCALE GENOMIC DNA]</scope>
    <source>
        <strain evidence="3">DSM 3384</strain>
    </source>
</reference>
<evidence type="ECO:0000256" key="1">
    <source>
        <dbReference type="SAM" id="SignalP"/>
    </source>
</evidence>
<dbReference type="Proteomes" id="UP000199608">
    <property type="component" value="Unassembled WGS sequence"/>
</dbReference>
<keyword evidence="1" id="KW-0732">Signal</keyword>
<dbReference type="RefSeq" id="WP_092232337.1">
    <property type="nucleotide sequence ID" value="NZ_FNLL01000004.1"/>
</dbReference>
<feature type="chain" id="PRO_5011586857" evidence="1">
    <location>
        <begin position="24"/>
        <end position="261"/>
    </location>
</feature>